<evidence type="ECO:0000259" key="2">
    <source>
        <dbReference type="Pfam" id="PF10882"/>
    </source>
</evidence>
<evidence type="ECO:0000256" key="1">
    <source>
        <dbReference type="SAM" id="Phobius"/>
    </source>
</evidence>
<evidence type="ECO:0000313" key="4">
    <source>
        <dbReference type="Proteomes" id="UP000732377"/>
    </source>
</evidence>
<feature type="domain" description="Bacterial Pleckstrin homology" evidence="2">
    <location>
        <begin position="193"/>
        <end position="292"/>
    </location>
</feature>
<reference evidence="3" key="1">
    <citation type="submission" date="2017-11" db="EMBL/GenBank/DDBJ databases">
        <title>Three new genomes from thermophilic consortium.</title>
        <authorList>
            <person name="Quaggio R."/>
            <person name="Amgarten D."/>
            <person name="Setubal J.C."/>
        </authorList>
    </citation>
    <scope>NUCLEOTIDE SEQUENCE</scope>
    <source>
        <strain evidence="3">ZCTH01-B2</strain>
    </source>
</reference>
<gene>
    <name evidence="3" type="ORF">CWE10_01750</name>
</gene>
<protein>
    <recommendedName>
        <fullName evidence="2">Bacterial Pleckstrin homology domain-containing protein</fullName>
    </recommendedName>
</protein>
<sequence>MIAMMNETFYPPRPARSQGLKGISFVTLAGLALAVLALASSMLSALNMRYEVTPEALRIRSGFSTREIPLDEVTGVWRPEALTGGVRKFGTSVPNLRTGRWRFNETGDITLYATRLETLVVVDTADGRYGVTPENPDAFTDALRSRLPAGFSPAGGSGTAAASMLIPLLLVAVAVPTTLYAVGLPSRFPQTLRYELGPDGLTIRTGFRPVQVRYADVERVEVASPKGYPIRIYGTAVGSLLWGKFRWPDAGPNLYLYCTRMKPLVLLRLRDDRTIGITPEEDERFVAELRKRMG</sequence>
<dbReference type="AlphaFoldDB" id="A0A953I6N3"/>
<dbReference type="Proteomes" id="UP000732377">
    <property type="component" value="Unassembled WGS sequence"/>
</dbReference>
<keyword evidence="1" id="KW-0472">Membrane</keyword>
<comment type="caution">
    <text evidence="3">The sequence shown here is derived from an EMBL/GenBank/DDBJ whole genome shotgun (WGS) entry which is preliminary data.</text>
</comment>
<feature type="domain" description="Bacterial Pleckstrin homology" evidence="2">
    <location>
        <begin position="48"/>
        <end position="146"/>
    </location>
</feature>
<organism evidence="3 4">
    <name type="scientific">Symbiobacterium thermophilum</name>
    <dbReference type="NCBI Taxonomy" id="2734"/>
    <lineage>
        <taxon>Bacteria</taxon>
        <taxon>Bacillati</taxon>
        <taxon>Bacillota</taxon>
        <taxon>Clostridia</taxon>
        <taxon>Eubacteriales</taxon>
        <taxon>Symbiobacteriaceae</taxon>
        <taxon>Symbiobacterium</taxon>
    </lineage>
</organism>
<accession>A0A953I6N3</accession>
<dbReference type="EMBL" id="PIUK01000007">
    <property type="protein sequence ID" value="MBY6274934.1"/>
    <property type="molecule type" value="Genomic_DNA"/>
</dbReference>
<feature type="transmembrane region" description="Helical" evidence="1">
    <location>
        <begin position="160"/>
        <end position="183"/>
    </location>
</feature>
<dbReference type="InterPro" id="IPR027783">
    <property type="entry name" value="Bacterial_PH-related"/>
</dbReference>
<dbReference type="Pfam" id="PF10882">
    <property type="entry name" value="bPH_5"/>
    <property type="match status" value="2"/>
</dbReference>
<keyword evidence="1" id="KW-1133">Transmembrane helix</keyword>
<name>A0A953I6N3_SYMTR</name>
<evidence type="ECO:0000313" key="3">
    <source>
        <dbReference type="EMBL" id="MBY6274934.1"/>
    </source>
</evidence>
<proteinExistence type="predicted"/>
<keyword evidence="1" id="KW-0812">Transmembrane</keyword>